<dbReference type="Gene3D" id="3.10.580.10">
    <property type="entry name" value="CBS-domain"/>
    <property type="match status" value="1"/>
</dbReference>
<reference evidence="15 16" key="1">
    <citation type="submission" date="2017-08" db="EMBL/GenBank/DDBJ databases">
        <title>Acidophilic green algal genome provides insights into adaptation to an acidic environment.</title>
        <authorList>
            <person name="Hirooka S."/>
            <person name="Hirose Y."/>
            <person name="Kanesaki Y."/>
            <person name="Higuchi S."/>
            <person name="Fujiwara T."/>
            <person name="Onuma R."/>
            <person name="Era A."/>
            <person name="Ohbayashi R."/>
            <person name="Uzuka A."/>
            <person name="Nozaki H."/>
            <person name="Yoshikawa H."/>
            <person name="Miyagishima S.Y."/>
        </authorList>
    </citation>
    <scope>NUCLEOTIDE SEQUENCE [LARGE SCALE GENOMIC DNA]</scope>
    <source>
        <strain evidence="15 16">NIES-2499</strain>
    </source>
</reference>
<evidence type="ECO:0000256" key="10">
    <source>
        <dbReference type="ARBA" id="ARBA00023214"/>
    </source>
</evidence>
<dbReference type="PANTHER" id="PTHR11689">
    <property type="entry name" value="CHLORIDE CHANNEL PROTEIN CLC FAMILY MEMBER"/>
    <property type="match status" value="1"/>
</dbReference>
<dbReference type="SUPFAM" id="SSF81340">
    <property type="entry name" value="Clc chloride channel"/>
    <property type="match status" value="1"/>
</dbReference>
<accession>A0A250X8D7</accession>
<feature type="compositionally biased region" description="Low complexity" evidence="13">
    <location>
        <begin position="1943"/>
        <end position="1958"/>
    </location>
</feature>
<dbReference type="Pfam" id="PF00571">
    <property type="entry name" value="CBS"/>
    <property type="match status" value="1"/>
</dbReference>
<keyword evidence="5" id="KW-0677">Repeat</keyword>
<evidence type="ECO:0000256" key="11">
    <source>
        <dbReference type="PROSITE-ProRule" id="PRU00703"/>
    </source>
</evidence>
<keyword evidence="4 12" id="KW-0812">Transmembrane</keyword>
<feature type="transmembrane region" description="Helical" evidence="12">
    <location>
        <begin position="234"/>
        <end position="258"/>
    </location>
</feature>
<feature type="region of interest" description="Disordered" evidence="13">
    <location>
        <begin position="1571"/>
        <end position="1596"/>
    </location>
</feature>
<comment type="subcellular location">
    <subcellularLocation>
        <location evidence="1 12">Membrane</location>
        <topology evidence="1 12">Multi-pass membrane protein</topology>
    </subcellularLocation>
</comment>
<feature type="region of interest" description="Disordered" evidence="13">
    <location>
        <begin position="1631"/>
        <end position="1716"/>
    </location>
</feature>
<feature type="region of interest" description="Disordered" evidence="13">
    <location>
        <begin position="804"/>
        <end position="842"/>
    </location>
</feature>
<feature type="transmembrane region" description="Helical" evidence="12">
    <location>
        <begin position="497"/>
        <end position="513"/>
    </location>
</feature>
<feature type="transmembrane region" description="Helical" evidence="12">
    <location>
        <begin position="186"/>
        <end position="206"/>
    </location>
</feature>
<comment type="caution">
    <text evidence="15">The sequence shown here is derived from an EMBL/GenBank/DDBJ whole genome shotgun (WGS) entry which is preliminary data.</text>
</comment>
<name>A0A250X8D7_9CHLO</name>
<evidence type="ECO:0000313" key="15">
    <source>
        <dbReference type="EMBL" id="GAX79335.1"/>
    </source>
</evidence>
<dbReference type="PRINTS" id="PR00762">
    <property type="entry name" value="CLCHANNEL"/>
</dbReference>
<keyword evidence="16" id="KW-1185">Reference proteome</keyword>
<feature type="compositionally biased region" description="Polar residues" evidence="13">
    <location>
        <begin position="1679"/>
        <end position="1701"/>
    </location>
</feature>
<evidence type="ECO:0000256" key="1">
    <source>
        <dbReference type="ARBA" id="ARBA00004141"/>
    </source>
</evidence>
<evidence type="ECO:0000256" key="6">
    <source>
        <dbReference type="ARBA" id="ARBA00022989"/>
    </source>
</evidence>
<dbReference type="InterPro" id="IPR001807">
    <property type="entry name" value="ClC"/>
</dbReference>
<dbReference type="PROSITE" id="PS51371">
    <property type="entry name" value="CBS"/>
    <property type="match status" value="1"/>
</dbReference>
<gene>
    <name evidence="15" type="ORF">CEUSTIGMA_g6776.t1</name>
</gene>
<evidence type="ECO:0000256" key="13">
    <source>
        <dbReference type="SAM" id="MobiDB-lite"/>
    </source>
</evidence>
<evidence type="ECO:0000256" key="3">
    <source>
        <dbReference type="ARBA" id="ARBA00022448"/>
    </source>
</evidence>
<comment type="similarity">
    <text evidence="2 12">Belongs to the chloride channel (TC 2.A.49) family.</text>
</comment>
<feature type="region of interest" description="Disordered" evidence="13">
    <location>
        <begin position="657"/>
        <end position="678"/>
    </location>
</feature>
<organism evidence="15 16">
    <name type="scientific">Chlamydomonas eustigma</name>
    <dbReference type="NCBI Taxonomy" id="1157962"/>
    <lineage>
        <taxon>Eukaryota</taxon>
        <taxon>Viridiplantae</taxon>
        <taxon>Chlorophyta</taxon>
        <taxon>core chlorophytes</taxon>
        <taxon>Chlorophyceae</taxon>
        <taxon>CS clade</taxon>
        <taxon>Chlamydomonadales</taxon>
        <taxon>Chlamydomonadaceae</taxon>
        <taxon>Chlamydomonas</taxon>
    </lineage>
</organism>
<evidence type="ECO:0000313" key="16">
    <source>
        <dbReference type="Proteomes" id="UP000232323"/>
    </source>
</evidence>
<feature type="region of interest" description="Disordered" evidence="13">
    <location>
        <begin position="734"/>
        <end position="763"/>
    </location>
</feature>
<dbReference type="Gene3D" id="1.10.3080.10">
    <property type="entry name" value="Clc chloride channel"/>
    <property type="match status" value="1"/>
</dbReference>
<feature type="region of interest" description="Disordered" evidence="13">
    <location>
        <begin position="1392"/>
        <end position="1434"/>
    </location>
</feature>
<feature type="transmembrane region" description="Helical" evidence="12">
    <location>
        <begin position="302"/>
        <end position="324"/>
    </location>
</feature>
<dbReference type="PANTHER" id="PTHR11689:SF136">
    <property type="entry name" value="H(+)_CL(-) EXCHANGE TRANSPORTER 7"/>
    <property type="match status" value="1"/>
</dbReference>
<feature type="transmembrane region" description="Helical" evidence="12">
    <location>
        <begin position="108"/>
        <end position="133"/>
    </location>
</feature>
<proteinExistence type="inferred from homology"/>
<feature type="region of interest" description="Disordered" evidence="13">
    <location>
        <begin position="1943"/>
        <end position="1965"/>
    </location>
</feature>
<protein>
    <recommendedName>
        <fullName evidence="12">Chloride channel protein</fullName>
    </recommendedName>
</protein>
<dbReference type="EMBL" id="BEGY01000041">
    <property type="protein sequence ID" value="GAX79335.1"/>
    <property type="molecule type" value="Genomic_DNA"/>
</dbReference>
<evidence type="ECO:0000256" key="2">
    <source>
        <dbReference type="ARBA" id="ARBA00009476"/>
    </source>
</evidence>
<feature type="compositionally biased region" description="Low complexity" evidence="13">
    <location>
        <begin position="734"/>
        <end position="750"/>
    </location>
</feature>
<feature type="transmembrane region" description="Helical" evidence="12">
    <location>
        <begin position="63"/>
        <end position="88"/>
    </location>
</feature>
<feature type="region of interest" description="Disordered" evidence="13">
    <location>
        <begin position="2060"/>
        <end position="2097"/>
    </location>
</feature>
<keyword evidence="6 12" id="KW-1133">Transmembrane helix</keyword>
<feature type="compositionally biased region" description="Gly residues" evidence="13">
    <location>
        <begin position="1637"/>
        <end position="1672"/>
    </location>
</feature>
<feature type="compositionally biased region" description="Polar residues" evidence="13">
    <location>
        <begin position="1392"/>
        <end position="1415"/>
    </location>
</feature>
<evidence type="ECO:0000256" key="12">
    <source>
        <dbReference type="RuleBase" id="RU361221"/>
    </source>
</evidence>
<evidence type="ECO:0000256" key="7">
    <source>
        <dbReference type="ARBA" id="ARBA00023065"/>
    </source>
</evidence>
<evidence type="ECO:0000256" key="4">
    <source>
        <dbReference type="ARBA" id="ARBA00022692"/>
    </source>
</evidence>
<feature type="transmembrane region" description="Helical" evidence="12">
    <location>
        <begin position="468"/>
        <end position="491"/>
    </location>
</feature>
<dbReference type="STRING" id="1157962.A0A250X8D7"/>
<feature type="transmembrane region" description="Helical" evidence="12">
    <location>
        <begin position="330"/>
        <end position="349"/>
    </location>
</feature>
<dbReference type="InterPro" id="IPR051280">
    <property type="entry name" value="Cl-channel/antiporter"/>
</dbReference>
<keyword evidence="10 12" id="KW-0868">Chloride</keyword>
<dbReference type="InterPro" id="IPR000644">
    <property type="entry name" value="CBS_dom"/>
</dbReference>
<dbReference type="SUPFAM" id="SSF54631">
    <property type="entry name" value="CBS-domain pair"/>
    <property type="match status" value="1"/>
</dbReference>
<feature type="region of interest" description="Disordered" evidence="13">
    <location>
        <begin position="1506"/>
        <end position="1533"/>
    </location>
</feature>
<dbReference type="OrthoDB" id="428525at2759"/>
<keyword evidence="3 12" id="KW-0813">Transport</keyword>
<evidence type="ECO:0000256" key="9">
    <source>
        <dbReference type="ARBA" id="ARBA00023136"/>
    </source>
</evidence>
<dbReference type="InterPro" id="IPR014743">
    <property type="entry name" value="Cl-channel_core"/>
</dbReference>
<dbReference type="Proteomes" id="UP000232323">
    <property type="component" value="Unassembled WGS sequence"/>
</dbReference>
<feature type="transmembrane region" description="Helical" evidence="12">
    <location>
        <begin position="370"/>
        <end position="391"/>
    </location>
</feature>
<feature type="compositionally biased region" description="Low complexity" evidence="13">
    <location>
        <begin position="1705"/>
        <end position="1715"/>
    </location>
</feature>
<evidence type="ECO:0000256" key="8">
    <source>
        <dbReference type="ARBA" id="ARBA00023122"/>
    </source>
</evidence>
<feature type="compositionally biased region" description="Polar residues" evidence="13">
    <location>
        <begin position="1571"/>
        <end position="1583"/>
    </location>
</feature>
<feature type="transmembrane region" description="Helical" evidence="12">
    <location>
        <begin position="270"/>
        <end position="290"/>
    </location>
</feature>
<keyword evidence="7 12" id="KW-0406">Ion transport</keyword>
<dbReference type="Pfam" id="PF00654">
    <property type="entry name" value="Voltage_CLC"/>
    <property type="match status" value="1"/>
</dbReference>
<dbReference type="InterPro" id="IPR046342">
    <property type="entry name" value="CBS_dom_sf"/>
</dbReference>
<dbReference type="GO" id="GO:0005254">
    <property type="term" value="F:chloride channel activity"/>
    <property type="evidence" value="ECO:0007669"/>
    <property type="project" value="UniProtKB-UniRule"/>
</dbReference>
<sequence length="2192" mass="235225">MVRQSSLRADVSPGGLITSTHEAQSRIKKMQEFTSDDYDLAETDLHRELLLGMTKGQFNLEQVAGWFMCFAVGFSVGLLAFFFNWGIVGLSSLKFNTTKSFISPDGGFAAPFFIFLSFSALYGTVAGLCGTYFSPQAAGSGIPELKGYLNGIHVKGLLTIRTFLAKAFGVSFAIASGLFAGKEGPFIHVGAIIGGGVSGLGSQSVTRWTGGRLQAKLRSSFSTFFCSPVDHREFVAAGAASGIAAAFGAPIGGVLFALEEGSSFFTHRMMWYAVVACAMALYVTEVLTFARGNGGNIWRTMIMAPQVFTNLAYVTSPIVLRLYYYFWEMLIFIVMGAIGGVLGALLVVLHAQILKFRIAAVPRVNKLRRLLEVILLTLVTSGVFFIVTYSAPCQFPPTAQYEYRYGSGVEAVYVPQYPGDTPLPTNLYLQLWCPKGKYNAYAALFFQPMDQILASMMQLQSKLGEPFLFYPPALALLFVVGYCFMVVSYGIGAPTGLFIPCLVVGAAGGRLMGRASRAFLVSLGATNLDGTPMVPNQSTYAAVGAAAVLGGVRRRLLSVAVIVMETTNSMTAKSPIIMATLVAKIVGDLLTIGVYDFTLRWFAMPYLESQPRELTELKLQTLLSAEDVMTANPDMMPAIIRVRDLVHVLRQSPHSTYPLYMPDNDEEEEGAEPPHDDGHDAAVVCRTLAQSSAHSFTSSARRPTLILASTPRSHSTSHLKPNVFLSHNLKLQTSTATTTSPKLPSPSSSSIPPPTSDSLQHQAPPISSMASALLNPCGSEGLGATKTLSSFIMSGRLQQRLYKKDASSAPPWTTAVPSFRSGASEQHTTEGGGGIIHRLPSNNMQNSAMVFDPDTESGPGMTKEKGSGMTGSIIRNSTKVSLLTPSTSLKPEAMPESGLWFRSNIASSPGPTLSAYSSYKQHSWLAMEPVIQGAVEGEKQLPVPAISNASAYDSDAAPVAEGQEGQDRSNRFLVADAAPVAEGREGQGSSTRFLVAEAASTCSGQLPVPMALPEDLSEAQQRHNAHLRDRMVDRSSDNQSASSCLQQDCISRPAPRINGRSELPTLSLRPSSYSSKITDDIHGNDIPDLRGHADDTSVSRQPVGSMIAAVDNSLNKQQSIGLIGWDSRLKMNSSGGGVHSMEMRASVGLTDGMMNSSNIRADFYDRGEQGDDAKSRGDSSQHTIVGIISRPTILKLLEQRLGFHRPVGQNQRYEEMGSVERVRDKLRKLDRYPIKAPTTQVEQERLFSSLREEELDLYLNLSHYMQRVPYVVPANTSLSRTYRLFRQLGLHHLLVTNANVPVVGLITRQDLTTEKAELVLNHKVARQLLNMRDHPQGTLGDDVDEGDMRAPLLVHKQGVTHQQAARSITALNNTPYSRLSRAPDLRISAVSSTTSLPPLSRNPSVVQAARNSNRSGVEVPPVLSQQSTTKNSDNYDNSRAVILQDHNQQQKAALTGQPYNARVADAAAADSATSMPSHSSRVDHLLEGHPAVPDSAAVLPPHIMSPQYTTISPEQQSTHSSSTHQDISPSASGRWDPLLISSIVNGSSASPRRYDCDDALSISGNGVSSEEQLTAARSLTSGPQQQQQQQQHKMVAPAAFHSLASVPEDSDIIDHGPFAAVHHLLLTPIMPPVDGSRPGGAAEGGSRPGGAAEGGSRPGGAAEGGSRPGGAAEGAAGPDTTTHTAAVRSGSTRMEGQQTHDSGSCHHTLSSSSQSDQIHALGTGHLQAMNPNAEGRGHHETPEQDEYKLGCLIQHDAVAMNAEVGQHHALLPHDAVPDHALDGLHNSNNSLGCSVVCEYPEGHQVVRVEQSPSYKEAADTSLMYYSVPHITINMAPGAAVPTVSTNYSGHDLQTAPGHYRNTDVQQQELSHNPKEDDVVATGQHASAAPLHSTRRDGAFEEALLPSLTGALMGSLSSQGSNSLQAQLHNAMTTTRALLPTTAVSAGSSTAPPGSSTAPHRTSHPLSTMSTHIHAINRTSGSVDVQPLLISPSTHIDVQPLPIPSTHIDVQPLPIPSTHIDVQPLPIPSTHIEDRQQPAGGSHNLPPHPGVLSRVDRQEHFCSGGGRRHPPGHMSDGDDVQLRSGIGEQCPPYDTSTSIEVQASPERAEVPELSTTRSMRSHRGMSRLMTVNSSRNWVAHRETVDSMIQDSFIHPEQAVPLHHEGFVEPVAVESMDVPGTQEIETQADQAVLQ</sequence>
<evidence type="ECO:0000259" key="14">
    <source>
        <dbReference type="PROSITE" id="PS51371"/>
    </source>
</evidence>
<feature type="compositionally biased region" description="Low complexity" evidence="13">
    <location>
        <begin position="1515"/>
        <end position="1525"/>
    </location>
</feature>
<evidence type="ECO:0000256" key="5">
    <source>
        <dbReference type="ARBA" id="ARBA00022737"/>
    </source>
</evidence>
<feature type="region of interest" description="Disordered" evidence="13">
    <location>
        <begin position="1052"/>
        <end position="1080"/>
    </location>
</feature>
<dbReference type="GO" id="GO:0016020">
    <property type="term" value="C:membrane"/>
    <property type="evidence" value="ECO:0007669"/>
    <property type="project" value="UniProtKB-SubCell"/>
</dbReference>
<feature type="compositionally biased region" description="Polar residues" evidence="13">
    <location>
        <begin position="1423"/>
        <end position="1434"/>
    </location>
</feature>
<feature type="transmembrane region" description="Helical" evidence="12">
    <location>
        <begin position="163"/>
        <end position="180"/>
    </location>
</feature>
<keyword evidence="9 12" id="KW-0472">Membrane</keyword>
<keyword evidence="8 11" id="KW-0129">CBS domain</keyword>
<feature type="domain" description="CBS" evidence="14">
    <location>
        <begin position="1265"/>
        <end position="1324"/>
    </location>
</feature>